<evidence type="ECO:0000313" key="2">
    <source>
        <dbReference type="Proteomes" id="UP000634435"/>
    </source>
</evidence>
<reference evidence="2" key="1">
    <citation type="journal article" date="2019" name="Int. J. Syst. Evol. Microbiol.">
        <title>The Global Catalogue of Microorganisms (GCM) 10K type strain sequencing project: providing services to taxonomists for standard genome sequencing and annotation.</title>
        <authorList>
            <consortium name="The Broad Institute Genomics Platform"/>
            <consortium name="The Broad Institute Genome Sequencing Center for Infectious Disease"/>
            <person name="Wu L."/>
            <person name="Ma J."/>
        </authorList>
    </citation>
    <scope>NUCLEOTIDE SEQUENCE [LARGE SCALE GENOMIC DNA]</scope>
    <source>
        <strain evidence="2">JCM 30071</strain>
    </source>
</reference>
<organism evidence="1 2">
    <name type="scientific">Virgibacillus kapii</name>
    <dbReference type="NCBI Taxonomy" id="1638645"/>
    <lineage>
        <taxon>Bacteria</taxon>
        <taxon>Bacillati</taxon>
        <taxon>Bacillota</taxon>
        <taxon>Bacilli</taxon>
        <taxon>Bacillales</taxon>
        <taxon>Bacillaceae</taxon>
        <taxon>Virgibacillus</taxon>
    </lineage>
</organism>
<name>A0ABQ2D3R2_9BACI</name>
<keyword evidence="2" id="KW-1185">Reference proteome</keyword>
<evidence type="ECO:0000313" key="1">
    <source>
        <dbReference type="EMBL" id="GGJ44964.1"/>
    </source>
</evidence>
<protein>
    <submittedName>
        <fullName evidence="1">Uncharacterized protein</fullName>
    </submittedName>
</protein>
<dbReference type="Proteomes" id="UP000634435">
    <property type="component" value="Unassembled WGS sequence"/>
</dbReference>
<sequence length="99" mass="11533">MNMIQMIQILLKAIVKSPLCSSDPVSFRVSIDQKYDHSSFNVMDIINLKDHQLKLDANEHRTIDINFKHRLQSLKHQSVGGQLYIFNLIIADDDNKRRL</sequence>
<proteinExistence type="predicted"/>
<dbReference type="EMBL" id="BMPN01000001">
    <property type="protein sequence ID" value="GGJ44964.1"/>
    <property type="molecule type" value="Genomic_DNA"/>
</dbReference>
<gene>
    <name evidence="1" type="ORF">GCM10007111_03690</name>
</gene>
<accession>A0ABQ2D3R2</accession>
<comment type="caution">
    <text evidence="1">The sequence shown here is derived from an EMBL/GenBank/DDBJ whole genome shotgun (WGS) entry which is preliminary data.</text>
</comment>